<dbReference type="EMBL" id="GBEZ01018228">
    <property type="protein sequence ID" value="JAC68187.1"/>
    <property type="molecule type" value="Transcribed_RNA"/>
</dbReference>
<dbReference type="PROSITE" id="PS50969">
    <property type="entry name" value="FCP1"/>
    <property type="match status" value="1"/>
</dbReference>
<dbReference type="PANTHER" id="PTHR12210">
    <property type="entry name" value="DULLARD PROTEIN PHOSPHATASE"/>
    <property type="match status" value="1"/>
</dbReference>
<name>A0A061R5M4_9CHLO</name>
<keyword evidence="1" id="KW-0378">Hydrolase</keyword>
<dbReference type="InterPro" id="IPR036412">
    <property type="entry name" value="HAD-like_sf"/>
</dbReference>
<dbReference type="FunFam" id="3.40.50.1000:FF:000015">
    <property type="entry name" value="CTD small phosphatase-like protein 2"/>
    <property type="match status" value="1"/>
</dbReference>
<gene>
    <name evidence="6" type="primary">CTDSPL2</name>
    <name evidence="7" type="ORF">TSPGSL018_14542</name>
    <name evidence="6" type="ORF">TSPGSL018_9317</name>
</gene>
<evidence type="ECO:0000259" key="5">
    <source>
        <dbReference type="PROSITE" id="PS50969"/>
    </source>
</evidence>
<dbReference type="EMBL" id="GBEZ01006727">
    <property type="protein sequence ID" value="JAC78686.1"/>
    <property type="molecule type" value="Transcribed_RNA"/>
</dbReference>
<sequence>MGPFSATICDSFATSDLEASTKTYLDAESSEIYITHSKRTAEDPGELLTVRCRKALKLQGGPVSSPSQVQQVICSKERKDVTAFSAHLRDLPRLSAHFNIAFSSGAQQALPCKPESLVFKDCEDSATNSSCSTQSSFLGPDENAHVNLQDPFCSEKELSSEDSEASDGSCAEDADEGSSFDPYLFMSQLPPREEVAPAGRCPCLPEKDPGCLRMTVVLDLDETLVHSCLDSLDGTDFAIDVSLCGQSYSIGVRQRPHLFDFLARASERFEVVVFTASQRVYAEKLLDTLDPGRDLVRHRLYREDCLLVDGNYVKDLGALGRDLRHTVLVDNSPHAFGYQPDNGIPIESWYDDEGDVDLLALLELLDELSGLDDVRPCIARRFQTRLLVESAAASAAAAL</sequence>
<dbReference type="InterPro" id="IPR011948">
    <property type="entry name" value="Dullard_phosphatase"/>
</dbReference>
<feature type="domain" description="FCP1 homology" evidence="5">
    <location>
        <begin position="209"/>
        <end position="368"/>
    </location>
</feature>
<dbReference type="InterPro" id="IPR050365">
    <property type="entry name" value="TIM50"/>
</dbReference>
<dbReference type="Pfam" id="PF03031">
    <property type="entry name" value="NIF"/>
    <property type="match status" value="1"/>
</dbReference>
<organism evidence="6">
    <name type="scientific">Tetraselmis sp. GSL018</name>
    <dbReference type="NCBI Taxonomy" id="582737"/>
    <lineage>
        <taxon>Eukaryota</taxon>
        <taxon>Viridiplantae</taxon>
        <taxon>Chlorophyta</taxon>
        <taxon>core chlorophytes</taxon>
        <taxon>Chlorodendrophyceae</taxon>
        <taxon>Chlorodendrales</taxon>
        <taxon>Chlorodendraceae</taxon>
        <taxon>Tetraselmis</taxon>
    </lineage>
</organism>
<dbReference type="GO" id="GO:0004721">
    <property type="term" value="F:phosphoprotein phosphatase activity"/>
    <property type="evidence" value="ECO:0007669"/>
    <property type="project" value="UniProtKB-KW"/>
</dbReference>
<comment type="function">
    <text evidence="3">Probable phosphatase.</text>
</comment>
<evidence type="ECO:0000256" key="3">
    <source>
        <dbReference type="ARBA" id="ARBA00037324"/>
    </source>
</evidence>
<dbReference type="InterPro" id="IPR004274">
    <property type="entry name" value="FCP1_dom"/>
</dbReference>
<keyword evidence="2" id="KW-0904">Protein phosphatase</keyword>
<reference evidence="6" key="1">
    <citation type="submission" date="2014-05" db="EMBL/GenBank/DDBJ databases">
        <title>The transcriptome of the halophilic microalga Tetraselmis sp. GSL018 isolated from the Great Salt Lake, Utah.</title>
        <authorList>
            <person name="Jinkerson R.E."/>
            <person name="D'Adamo S."/>
            <person name="Posewitz M.C."/>
        </authorList>
    </citation>
    <scope>NUCLEOTIDE SEQUENCE</scope>
    <source>
        <strain evidence="6">GSL018</strain>
    </source>
</reference>
<proteinExistence type="inferred from homology"/>
<evidence type="ECO:0000256" key="1">
    <source>
        <dbReference type="ARBA" id="ARBA00022801"/>
    </source>
</evidence>
<dbReference type="GO" id="GO:0005634">
    <property type="term" value="C:nucleus"/>
    <property type="evidence" value="ECO:0007669"/>
    <property type="project" value="UniProtKB-ARBA"/>
</dbReference>
<comment type="similarity">
    <text evidence="4">Belongs to the CTDSPL2 family.</text>
</comment>
<dbReference type="AlphaFoldDB" id="A0A061R5M4"/>
<dbReference type="SMART" id="SM00577">
    <property type="entry name" value="CPDc"/>
    <property type="match status" value="1"/>
</dbReference>
<protein>
    <submittedName>
        <fullName evidence="6">CTD small phosphatase-like protein 2</fullName>
    </submittedName>
</protein>
<dbReference type="Gene3D" id="3.40.50.1000">
    <property type="entry name" value="HAD superfamily/HAD-like"/>
    <property type="match status" value="1"/>
</dbReference>
<evidence type="ECO:0000313" key="6">
    <source>
        <dbReference type="EMBL" id="JAC68187.1"/>
    </source>
</evidence>
<accession>A0A061R5M4</accession>
<dbReference type="CDD" id="cd07521">
    <property type="entry name" value="HAD_FCP1-like"/>
    <property type="match status" value="1"/>
</dbReference>
<dbReference type="NCBIfam" id="TIGR02251">
    <property type="entry name" value="HIF-SF_euk"/>
    <property type="match status" value="1"/>
</dbReference>
<evidence type="ECO:0000256" key="4">
    <source>
        <dbReference type="ARBA" id="ARBA00038355"/>
    </source>
</evidence>
<dbReference type="InterPro" id="IPR023214">
    <property type="entry name" value="HAD_sf"/>
</dbReference>
<dbReference type="SUPFAM" id="SSF56784">
    <property type="entry name" value="HAD-like"/>
    <property type="match status" value="1"/>
</dbReference>
<evidence type="ECO:0000313" key="7">
    <source>
        <dbReference type="EMBL" id="JAC78686.1"/>
    </source>
</evidence>
<evidence type="ECO:0000256" key="2">
    <source>
        <dbReference type="ARBA" id="ARBA00022912"/>
    </source>
</evidence>